<name>A0A1G9LVY5_9ACTN</name>
<dbReference type="GO" id="GO:0003677">
    <property type="term" value="F:DNA binding"/>
    <property type="evidence" value="ECO:0007669"/>
    <property type="project" value="UniProtKB-KW"/>
</dbReference>
<reference evidence="10" key="1">
    <citation type="submission" date="2016-10" db="EMBL/GenBank/DDBJ databases">
        <authorList>
            <person name="Varghese N."/>
            <person name="Submissions S."/>
        </authorList>
    </citation>
    <scope>NUCLEOTIDE SEQUENCE [LARGE SCALE GENOMIC DNA]</scope>
    <source>
        <strain evidence="10">CGMCC 4.3147</strain>
    </source>
</reference>
<protein>
    <submittedName>
        <fullName evidence="9">Site-specific DNA recombinase</fullName>
    </submittedName>
</protein>
<sequence>MNAEPVDGAKSGGRAVVYLRVSSQGQVDTDYDPEGNSIPAQRKACERKAQELGFEIVEEYVDPGRSGMEVKNRPAFQEMMARIRNQKDIDCVIVYARSRIHRNATDAGLTRRELKQLGVSLVSVRDFTDDSEVGDMVGTILDAVNEYQSRASGADIAYKMEAKAKRGGTPGRAKLGYINMIEEVDGRNIRTVKTDPERRSFIPLIFEMFATGEYSTPQLRDAVTRLGLRSRPTKQHPAGRPISNHKIDQVLRDRYYLGHVTYKGREYPGRHVALVSQVVFDRVQALLETRTGAGTRQRVYDHPLKSGLSCGRCGGRIYLDRGKNQRGVVYFYFICLGIRDRSCDLPRLRAEQVDVAVADHFTTLQLGKSFITATRSAIEAGMKDAAKLGQQMRRKLRKERARIAEQRSQLLDLVGNWPQDLLDAKMSDLSDQLVRIDGELESTDSAPVIEAGKAVNTLLELLDDPRGLYRSLTDKGKRRFVQACFAKLYVNADEHTEAPFIERDELRPPFTPLLGGYEKRQRRESPLASTSSSKATCSNGDPLVELRGFEPLTFSMPWKRATNCAKAP</sequence>
<dbReference type="InterPro" id="IPR036162">
    <property type="entry name" value="Resolvase-like_N_sf"/>
</dbReference>
<keyword evidence="1" id="KW-0229">DNA integration</keyword>
<gene>
    <name evidence="9" type="ORF">SAMN05216298_4669</name>
</gene>
<evidence type="ECO:0000256" key="1">
    <source>
        <dbReference type="ARBA" id="ARBA00022908"/>
    </source>
</evidence>
<dbReference type="Gene3D" id="3.90.1750.20">
    <property type="entry name" value="Putative Large Serine Recombinase, Chain B, Domain 2"/>
    <property type="match status" value="1"/>
</dbReference>
<accession>A0A1G9LVY5</accession>
<organism evidence="9 10">
    <name type="scientific">Glycomyces sambucus</name>
    <dbReference type="NCBI Taxonomy" id="380244"/>
    <lineage>
        <taxon>Bacteria</taxon>
        <taxon>Bacillati</taxon>
        <taxon>Actinomycetota</taxon>
        <taxon>Actinomycetes</taxon>
        <taxon>Glycomycetales</taxon>
        <taxon>Glycomycetaceae</taxon>
        <taxon>Glycomyces</taxon>
    </lineage>
</organism>
<keyword evidence="2" id="KW-0238">DNA-binding</keyword>
<dbReference type="InterPro" id="IPR006118">
    <property type="entry name" value="Recombinase_CS"/>
</dbReference>
<dbReference type="SMART" id="SM00857">
    <property type="entry name" value="Resolvase"/>
    <property type="match status" value="1"/>
</dbReference>
<dbReference type="InterPro" id="IPR011109">
    <property type="entry name" value="DNA_bind_recombinase_dom"/>
</dbReference>
<keyword evidence="10" id="KW-1185">Reference proteome</keyword>
<feature type="domain" description="Resolvase/invertase-type recombinase catalytic" evidence="7">
    <location>
        <begin position="14"/>
        <end position="167"/>
    </location>
</feature>
<evidence type="ECO:0000256" key="2">
    <source>
        <dbReference type="ARBA" id="ARBA00023125"/>
    </source>
</evidence>
<dbReference type="CDD" id="cd00338">
    <property type="entry name" value="Ser_Recombinase"/>
    <property type="match status" value="1"/>
</dbReference>
<dbReference type="InterPro" id="IPR006119">
    <property type="entry name" value="Resolv_N"/>
</dbReference>
<keyword evidence="3" id="KW-0233">DNA recombination</keyword>
<proteinExistence type="predicted"/>
<feature type="compositionally biased region" description="Polar residues" evidence="6">
    <location>
        <begin position="527"/>
        <end position="539"/>
    </location>
</feature>
<dbReference type="PROSITE" id="PS51736">
    <property type="entry name" value="RECOMBINASES_3"/>
    <property type="match status" value="1"/>
</dbReference>
<dbReference type="SUPFAM" id="SSF53041">
    <property type="entry name" value="Resolvase-like"/>
    <property type="match status" value="1"/>
</dbReference>
<evidence type="ECO:0000259" key="8">
    <source>
        <dbReference type="PROSITE" id="PS51737"/>
    </source>
</evidence>
<dbReference type="InterPro" id="IPR025827">
    <property type="entry name" value="Zn_ribbon_recom_dom"/>
</dbReference>
<dbReference type="STRING" id="380244.SAMN05216298_4669"/>
<dbReference type="PANTHER" id="PTHR30461">
    <property type="entry name" value="DNA-INVERTASE FROM LAMBDOID PROPHAGE"/>
    <property type="match status" value="1"/>
</dbReference>
<evidence type="ECO:0000313" key="9">
    <source>
        <dbReference type="EMBL" id="SDL65881.1"/>
    </source>
</evidence>
<feature type="active site" description="O-(5'-phospho-DNA)-serine intermediate" evidence="4 5">
    <location>
        <position position="22"/>
    </location>
</feature>
<feature type="region of interest" description="Disordered" evidence="6">
    <location>
        <begin position="512"/>
        <end position="539"/>
    </location>
</feature>
<dbReference type="PROSITE" id="PS51737">
    <property type="entry name" value="RECOMBINASE_DNA_BIND"/>
    <property type="match status" value="1"/>
</dbReference>
<evidence type="ECO:0000256" key="3">
    <source>
        <dbReference type="ARBA" id="ARBA00023172"/>
    </source>
</evidence>
<dbReference type="AlphaFoldDB" id="A0A1G9LVY5"/>
<evidence type="ECO:0000259" key="7">
    <source>
        <dbReference type="PROSITE" id="PS51736"/>
    </source>
</evidence>
<evidence type="ECO:0000313" key="10">
    <source>
        <dbReference type="Proteomes" id="UP000198662"/>
    </source>
</evidence>
<evidence type="ECO:0000256" key="6">
    <source>
        <dbReference type="SAM" id="MobiDB-lite"/>
    </source>
</evidence>
<dbReference type="Proteomes" id="UP000198662">
    <property type="component" value="Unassembled WGS sequence"/>
</dbReference>
<dbReference type="InterPro" id="IPR050639">
    <property type="entry name" value="SSR_resolvase"/>
</dbReference>
<dbReference type="InterPro" id="IPR038109">
    <property type="entry name" value="DNA_bind_recomb_sf"/>
</dbReference>
<dbReference type="EMBL" id="FNGF01000008">
    <property type="protein sequence ID" value="SDL65881.1"/>
    <property type="molecule type" value="Genomic_DNA"/>
</dbReference>
<dbReference type="Pfam" id="PF13408">
    <property type="entry name" value="Zn_ribbon_recom"/>
    <property type="match status" value="1"/>
</dbReference>
<feature type="domain" description="Recombinase" evidence="8">
    <location>
        <begin position="174"/>
        <end position="293"/>
    </location>
</feature>
<dbReference type="GO" id="GO:0000150">
    <property type="term" value="F:DNA strand exchange activity"/>
    <property type="evidence" value="ECO:0007669"/>
    <property type="project" value="InterPro"/>
</dbReference>
<dbReference type="Pfam" id="PF00239">
    <property type="entry name" value="Resolvase"/>
    <property type="match status" value="1"/>
</dbReference>
<dbReference type="PROSITE" id="PS00397">
    <property type="entry name" value="RECOMBINASES_1"/>
    <property type="match status" value="1"/>
</dbReference>
<dbReference type="PANTHER" id="PTHR30461:SF2">
    <property type="entry name" value="SERINE RECOMBINASE PINE-RELATED"/>
    <property type="match status" value="1"/>
</dbReference>
<dbReference type="GO" id="GO:0015074">
    <property type="term" value="P:DNA integration"/>
    <property type="evidence" value="ECO:0007669"/>
    <property type="project" value="UniProtKB-KW"/>
</dbReference>
<evidence type="ECO:0000256" key="5">
    <source>
        <dbReference type="PROSITE-ProRule" id="PRU10137"/>
    </source>
</evidence>
<dbReference type="Gene3D" id="3.40.50.1390">
    <property type="entry name" value="Resolvase, N-terminal catalytic domain"/>
    <property type="match status" value="1"/>
</dbReference>
<dbReference type="Pfam" id="PF07508">
    <property type="entry name" value="Recombinase"/>
    <property type="match status" value="1"/>
</dbReference>
<evidence type="ECO:0000256" key="4">
    <source>
        <dbReference type="PIRSR" id="PIRSR606118-50"/>
    </source>
</evidence>